<evidence type="ECO:0000256" key="3">
    <source>
        <dbReference type="ARBA" id="ARBA00022617"/>
    </source>
</evidence>
<evidence type="ECO:0000256" key="2">
    <source>
        <dbReference type="ARBA" id="ARBA00022559"/>
    </source>
</evidence>
<keyword evidence="6" id="KW-0408">Iron</keyword>
<dbReference type="SUPFAM" id="SSF47571">
    <property type="entry name" value="Cloroperoxidase"/>
    <property type="match status" value="1"/>
</dbReference>
<organism evidence="10 11">
    <name type="scientific">Viridothelium virens</name>
    <name type="common">Speckled blister lichen</name>
    <name type="synonym">Trypethelium virens</name>
    <dbReference type="NCBI Taxonomy" id="1048519"/>
    <lineage>
        <taxon>Eukaryota</taxon>
        <taxon>Fungi</taxon>
        <taxon>Dikarya</taxon>
        <taxon>Ascomycota</taxon>
        <taxon>Pezizomycotina</taxon>
        <taxon>Dothideomycetes</taxon>
        <taxon>Dothideomycetes incertae sedis</taxon>
        <taxon>Trypetheliales</taxon>
        <taxon>Trypetheliaceae</taxon>
        <taxon>Viridothelium</taxon>
    </lineage>
</organism>
<accession>A0A6A6H3R1</accession>
<dbReference type="EMBL" id="ML991814">
    <property type="protein sequence ID" value="KAF2232529.1"/>
    <property type="molecule type" value="Genomic_DNA"/>
</dbReference>
<dbReference type="PROSITE" id="PS51405">
    <property type="entry name" value="HEME_HALOPEROXIDASE"/>
    <property type="match status" value="1"/>
</dbReference>
<dbReference type="PANTHER" id="PTHR33577">
    <property type="entry name" value="STERIGMATOCYSTIN BIOSYNTHESIS PEROXIDASE STCC-RELATED"/>
    <property type="match status" value="1"/>
</dbReference>
<keyword evidence="3" id="KW-0349">Heme</keyword>
<feature type="domain" description="Heme haloperoxidase family profile" evidence="9">
    <location>
        <begin position="81"/>
        <end position="333"/>
    </location>
</feature>
<gene>
    <name evidence="10" type="ORF">EV356DRAFT_505048</name>
</gene>
<dbReference type="Gene3D" id="1.10.489.10">
    <property type="entry name" value="Chloroperoxidase-like"/>
    <property type="match status" value="1"/>
</dbReference>
<evidence type="ECO:0000256" key="5">
    <source>
        <dbReference type="ARBA" id="ARBA00023002"/>
    </source>
</evidence>
<protein>
    <recommendedName>
        <fullName evidence="9">Heme haloperoxidase family profile domain-containing protein</fullName>
    </recommendedName>
</protein>
<dbReference type="Proteomes" id="UP000800092">
    <property type="component" value="Unassembled WGS sequence"/>
</dbReference>
<dbReference type="Pfam" id="PF01328">
    <property type="entry name" value="Peroxidase_2"/>
    <property type="match status" value="1"/>
</dbReference>
<evidence type="ECO:0000256" key="4">
    <source>
        <dbReference type="ARBA" id="ARBA00022723"/>
    </source>
</evidence>
<evidence type="ECO:0000256" key="7">
    <source>
        <dbReference type="ARBA" id="ARBA00025795"/>
    </source>
</evidence>
<dbReference type="OrthoDB" id="407298at2759"/>
<keyword evidence="8" id="KW-0732">Signal</keyword>
<dbReference type="InterPro" id="IPR036851">
    <property type="entry name" value="Chloroperoxidase-like_sf"/>
</dbReference>
<evidence type="ECO:0000313" key="10">
    <source>
        <dbReference type="EMBL" id="KAF2232529.1"/>
    </source>
</evidence>
<dbReference type="AlphaFoldDB" id="A0A6A6H3R1"/>
<dbReference type="PANTHER" id="PTHR33577:SF1">
    <property type="entry name" value="HEME HALOPEROXIDASE FAMILY PROFILE DOMAIN-CONTAINING PROTEIN"/>
    <property type="match status" value="1"/>
</dbReference>
<feature type="signal peptide" evidence="8">
    <location>
        <begin position="1"/>
        <end position="16"/>
    </location>
</feature>
<reference evidence="10" key="1">
    <citation type="journal article" date="2020" name="Stud. Mycol.">
        <title>101 Dothideomycetes genomes: a test case for predicting lifestyles and emergence of pathogens.</title>
        <authorList>
            <person name="Haridas S."/>
            <person name="Albert R."/>
            <person name="Binder M."/>
            <person name="Bloem J."/>
            <person name="Labutti K."/>
            <person name="Salamov A."/>
            <person name="Andreopoulos B."/>
            <person name="Baker S."/>
            <person name="Barry K."/>
            <person name="Bills G."/>
            <person name="Bluhm B."/>
            <person name="Cannon C."/>
            <person name="Castanera R."/>
            <person name="Culley D."/>
            <person name="Daum C."/>
            <person name="Ezra D."/>
            <person name="Gonzalez J."/>
            <person name="Henrissat B."/>
            <person name="Kuo A."/>
            <person name="Liang C."/>
            <person name="Lipzen A."/>
            <person name="Lutzoni F."/>
            <person name="Magnuson J."/>
            <person name="Mondo S."/>
            <person name="Nolan M."/>
            <person name="Ohm R."/>
            <person name="Pangilinan J."/>
            <person name="Park H.-J."/>
            <person name="Ramirez L."/>
            <person name="Alfaro M."/>
            <person name="Sun H."/>
            <person name="Tritt A."/>
            <person name="Yoshinaga Y."/>
            <person name="Zwiers L.-H."/>
            <person name="Turgeon B."/>
            <person name="Goodwin S."/>
            <person name="Spatafora J."/>
            <person name="Crous P."/>
            <person name="Grigoriev I."/>
        </authorList>
    </citation>
    <scope>NUCLEOTIDE SEQUENCE</scope>
    <source>
        <strain evidence="10">Tuck. ex Michener</strain>
    </source>
</reference>
<evidence type="ECO:0000313" key="11">
    <source>
        <dbReference type="Proteomes" id="UP000800092"/>
    </source>
</evidence>
<keyword evidence="11" id="KW-1185">Reference proteome</keyword>
<name>A0A6A6H3R1_VIRVR</name>
<comment type="cofactor">
    <cofactor evidence="1">
        <name>heme b</name>
        <dbReference type="ChEBI" id="CHEBI:60344"/>
    </cofactor>
</comment>
<evidence type="ECO:0000259" key="9">
    <source>
        <dbReference type="PROSITE" id="PS51405"/>
    </source>
</evidence>
<proteinExistence type="inferred from homology"/>
<keyword evidence="5" id="KW-0560">Oxidoreductase</keyword>
<evidence type="ECO:0000256" key="1">
    <source>
        <dbReference type="ARBA" id="ARBA00001970"/>
    </source>
</evidence>
<dbReference type="GO" id="GO:0004601">
    <property type="term" value="F:peroxidase activity"/>
    <property type="evidence" value="ECO:0007669"/>
    <property type="project" value="UniProtKB-KW"/>
</dbReference>
<evidence type="ECO:0000256" key="8">
    <source>
        <dbReference type="SAM" id="SignalP"/>
    </source>
</evidence>
<keyword evidence="2" id="KW-0575">Peroxidase</keyword>
<dbReference type="InterPro" id="IPR000028">
    <property type="entry name" value="Chloroperoxidase"/>
</dbReference>
<keyword evidence="4" id="KW-0479">Metal-binding</keyword>
<sequence>MRILLLAVVLPVPVLGFPSMKNANPEVLERAAKLADRTTAQYVRRQSIPSDPLGFSASETNCGPTPCLTFDEADQLVSTTGDHAYASPAVDEIRGPCPGLNAAANHGYLPRSGIVSVKEAILGLGAAYNLAPEVSALLAAYAVAVDGNIIEGLWSIGGPLPGDPGVPGLIRNGQGISYSHNNFEGDSSIARFDAYTNNGDAHSLDISKFEAVYAIGGNDTSEDGFGQRYTLDLFRQHREQVQNDAIVSNPYFFTGAFSTLFVVPGAYGFVITLMSNHTAEEPSGYLDGYNFKSFFGISGAPGSFVWNKGQERIPDNWYRRPSTNQYTAVEVAIDVATGYVAYPGSLKIGGNTGTPNSFVGVSVENLTSGVYNAETLFEGDNFACFVFNVAKQGLPDFLQGAASALNNATAFLQQYLSPIISELNCSQLAQYDAGVLNSFPGYHYSPIGPDNNYKK</sequence>
<comment type="similarity">
    <text evidence="7">Belongs to the chloroperoxidase family.</text>
</comment>
<evidence type="ECO:0000256" key="6">
    <source>
        <dbReference type="ARBA" id="ARBA00023004"/>
    </source>
</evidence>
<dbReference type="GO" id="GO:0046872">
    <property type="term" value="F:metal ion binding"/>
    <property type="evidence" value="ECO:0007669"/>
    <property type="project" value="UniProtKB-KW"/>
</dbReference>
<feature type="chain" id="PRO_5025574130" description="Heme haloperoxidase family profile domain-containing protein" evidence="8">
    <location>
        <begin position="17"/>
        <end position="455"/>
    </location>
</feature>